<evidence type="ECO:0000256" key="1">
    <source>
        <dbReference type="SAM" id="Phobius"/>
    </source>
</evidence>
<keyword evidence="1" id="KW-0472">Membrane</keyword>
<comment type="caution">
    <text evidence="2">The sequence shown here is derived from an EMBL/GenBank/DDBJ whole genome shotgun (WGS) entry which is preliminary data.</text>
</comment>
<organism evidence="2 3">
    <name type="scientific">Dickeya solani D s0432-1</name>
    <dbReference type="NCBI Taxonomy" id="1231725"/>
    <lineage>
        <taxon>Bacteria</taxon>
        <taxon>Pseudomonadati</taxon>
        <taxon>Pseudomonadota</taxon>
        <taxon>Gammaproteobacteria</taxon>
        <taxon>Enterobacterales</taxon>
        <taxon>Pectobacteriaceae</taxon>
        <taxon>Dickeya</taxon>
    </lineage>
</organism>
<protein>
    <submittedName>
        <fullName evidence="2">Uncharacterized protein</fullName>
    </submittedName>
</protein>
<dbReference type="EMBL" id="AMWE01000002">
    <property type="protein sequence ID" value="ERO58407.1"/>
    <property type="molecule type" value="Genomic_DNA"/>
</dbReference>
<dbReference type="AlphaFoldDB" id="A0AAV3KCT0"/>
<keyword evidence="1" id="KW-0812">Transmembrane</keyword>
<reference evidence="3" key="1">
    <citation type="journal article" date="2013" name="Diversity">
        <title>Genome Sequence of Dickeya solani, a New soft Rot Pathogen of Potato, Suggests its Emergence May Be Related to a Novel Combination of Non-Ribosomal Peptide/Polyketide Synthetase Clusters.</title>
        <authorList>
            <person name="Garlant L."/>
            <person name="Koskinen P."/>
            <person name="Rouhiainen L."/>
            <person name="Laine P."/>
            <person name="Paulin L."/>
            <person name="Auvinen P."/>
            <person name="Holm L."/>
            <person name="Pirhonen M."/>
        </authorList>
    </citation>
    <scope>NUCLEOTIDE SEQUENCE [LARGE SCALE GENOMIC DNA]</scope>
    <source>
        <strain evidence="3">D s0432-1</strain>
    </source>
</reference>
<sequence length="63" mass="7006">MNGVSVPAQAADVLWVAADPAIRYGYQCFNQQVMAGTMIVLVLLVQLVQSLGDRLVRRLAYRR</sequence>
<evidence type="ECO:0000313" key="3">
    <source>
        <dbReference type="Proteomes" id="UP000017142"/>
    </source>
</evidence>
<evidence type="ECO:0000313" key="2">
    <source>
        <dbReference type="EMBL" id="ERO58407.1"/>
    </source>
</evidence>
<keyword evidence="1" id="KW-1133">Transmembrane helix</keyword>
<gene>
    <name evidence="2" type="ORF">A544_1583</name>
</gene>
<name>A0AAV3KCT0_9GAMM</name>
<feature type="transmembrane region" description="Helical" evidence="1">
    <location>
        <begin position="33"/>
        <end position="52"/>
    </location>
</feature>
<accession>A0AAV3KCT0</accession>
<dbReference type="Proteomes" id="UP000017142">
    <property type="component" value="Unassembled WGS sequence"/>
</dbReference>
<proteinExistence type="predicted"/>